<organism evidence="1 2">
    <name type="scientific">Nitrosopumilus piranensis</name>
    <dbReference type="NCBI Taxonomy" id="1582439"/>
    <lineage>
        <taxon>Archaea</taxon>
        <taxon>Nitrososphaerota</taxon>
        <taxon>Nitrososphaeria</taxon>
        <taxon>Nitrosopumilales</taxon>
        <taxon>Nitrosopumilaceae</taxon>
        <taxon>Nitrosopumilus</taxon>
    </lineage>
</organism>
<reference evidence="1 2" key="3">
    <citation type="journal article" date="2019" name="Int. J. Syst. Evol. Microbiol.">
        <title>Nitrosopumilus adriaticus sp. nov. and Nitrosopumilus piranensis sp. nov., two ammonia-oxidizing archaea from the Adriatic Sea and members of the class Nitrososphaeria.</title>
        <authorList>
            <person name="Bayer B."/>
            <person name="Vojvoda J."/>
            <person name="Reinthaler T."/>
            <person name="Reyes C."/>
            <person name="Pinto M."/>
            <person name="Herndl G.J."/>
        </authorList>
    </citation>
    <scope>NUCLEOTIDE SEQUENCE [LARGE SCALE GENOMIC DNA]</scope>
    <source>
        <strain evidence="1 2">D3C</strain>
    </source>
</reference>
<accession>A0A0C5BNN0</accession>
<dbReference type="HOGENOM" id="CLU_3302563_0_0_2"/>
<dbReference type="Proteomes" id="UP000032027">
    <property type="component" value="Chromosome"/>
</dbReference>
<reference evidence="2" key="1">
    <citation type="submission" date="2015-02" db="EMBL/GenBank/DDBJ databases">
        <title>Characterization of two novel Thaumarchaeota isolated from the Northern Adriatic Sea.</title>
        <authorList>
            <person name="Bayer B."/>
            <person name="Vojvoda J."/>
            <person name="Offre P."/>
            <person name="Srivastava A."/>
            <person name="Elisabeth N."/>
            <person name="Garcia J.A.L."/>
            <person name="Schleper C."/>
            <person name="Herndl G.J."/>
        </authorList>
    </citation>
    <scope>NUCLEOTIDE SEQUENCE [LARGE SCALE GENOMIC DNA]</scope>
    <source>
        <strain evidence="2">D3C</strain>
    </source>
</reference>
<gene>
    <name evidence="1" type="ORF">NPIRD3C_0094</name>
</gene>
<reference evidence="1 2" key="2">
    <citation type="journal article" date="2016" name="ISME J.">
        <title>Physiological and genomic characterization of two novel marine thaumarchaeal strains indicates niche differentiation.</title>
        <authorList>
            <person name="Bayer B."/>
            <person name="Vojvoda J."/>
            <person name="Offre P."/>
            <person name="Alves R.J."/>
            <person name="Elisabeth N.H."/>
            <person name="Garcia J.A."/>
            <person name="Volland J.M."/>
            <person name="Srivastava A."/>
            <person name="Schleper C."/>
            <person name="Herndl G.J."/>
        </authorList>
    </citation>
    <scope>NUCLEOTIDE SEQUENCE [LARGE SCALE GENOMIC DNA]</scope>
    <source>
        <strain evidence="1 2">D3C</strain>
    </source>
</reference>
<dbReference type="EMBL" id="CP010868">
    <property type="protein sequence ID" value="AJM91318.1"/>
    <property type="molecule type" value="Genomic_DNA"/>
</dbReference>
<dbReference type="KEGG" id="nid:NPIRD3C_0094"/>
<protein>
    <submittedName>
        <fullName evidence="1">Uncharacterized protein</fullName>
    </submittedName>
</protein>
<keyword evidence="2" id="KW-1185">Reference proteome</keyword>
<sequence>MGKPDYLGLGHPGGLITRSSVVQIYSPLSVNLDIFSHNY</sequence>
<evidence type="ECO:0000313" key="2">
    <source>
        <dbReference type="Proteomes" id="UP000032027"/>
    </source>
</evidence>
<evidence type="ECO:0000313" key="1">
    <source>
        <dbReference type="EMBL" id="AJM91318.1"/>
    </source>
</evidence>
<proteinExistence type="predicted"/>
<name>A0A0C5BNN0_9ARCH</name>
<dbReference type="STRING" id="1582439.NPIRD3C_0094"/>
<dbReference type="AlphaFoldDB" id="A0A0C5BNN0"/>